<keyword evidence="3" id="KW-1185">Reference proteome</keyword>
<evidence type="ECO:0000313" key="2">
    <source>
        <dbReference type="EMBL" id="PRX21541.1"/>
    </source>
</evidence>
<sequence length="558" mass="61222">MTGRGPLVAGRGPFVTSRPRRTPRRYRRPGRRWLLGVPAGHGGRAPRRAGGPVRSGIAHAGTPRCRGNRPLRARRIQPGRGSRTDRLRRRGIRPRPHPRDKTGEIGPRPRDKTGGTRPRPRDRTGEIRPRRRDRTGRPRRRHRTGRPRRRDRTGRLRRHGIRPGRGCEDGLSGGLPRRPGTVLARQERYLPRIAEHDHAKPAFDLGDGQSAGGLVPQQTVEDGGERPGPDGRIGWFGGQGGKGRHRGLPGIRGVPLDRGVEGRAEGPEVGLDGGRTVAGAFRRDVLRRADDQPGSGHRTVTDEGGQTKIGQNHATVGTDQHVVRFHVTMEDTGSVRGGERVEHGQADSCGDRRLVRPVFIEDLMERTGRHVLHDDPGQALGVHDVVDPDHVRMVETSGAACLTEGPSMHAVLFSIGHPRGRHDFLDGHVAVQHLVPGQPDPAHPAGADRFQKAVPVCDEHLPDRHRHPPITSGIRIITHRPPKERRSPGPRSAPAGSENPSRSFLGTATRSATCRVRARAPPVQQKKSGFPGLPDRRRVRTRVFCHTPGAGCEACERC</sequence>
<feature type="compositionally biased region" description="Basic residues" evidence="1">
    <location>
        <begin position="66"/>
        <end position="77"/>
    </location>
</feature>
<dbReference type="AntiFam" id="ANF00226">
    <property type="entry name" value="Shadow ORF (opposite pknB)"/>
</dbReference>
<evidence type="ECO:0000313" key="3">
    <source>
        <dbReference type="Proteomes" id="UP000239415"/>
    </source>
</evidence>
<gene>
    <name evidence="2" type="ORF">CLV67_106321</name>
</gene>
<dbReference type="AlphaFoldDB" id="A0A2T0KE25"/>
<dbReference type="EMBL" id="PVMZ01000006">
    <property type="protein sequence ID" value="PRX21541.1"/>
    <property type="molecule type" value="Genomic_DNA"/>
</dbReference>
<feature type="region of interest" description="Disordered" evidence="1">
    <location>
        <begin position="209"/>
        <end position="275"/>
    </location>
</feature>
<feature type="region of interest" description="Disordered" evidence="1">
    <location>
        <begin position="1"/>
        <end position="180"/>
    </location>
</feature>
<organism evidence="2 3">
    <name type="scientific">Actinoplanes italicus</name>
    <dbReference type="NCBI Taxonomy" id="113567"/>
    <lineage>
        <taxon>Bacteria</taxon>
        <taxon>Bacillati</taxon>
        <taxon>Actinomycetota</taxon>
        <taxon>Actinomycetes</taxon>
        <taxon>Micromonosporales</taxon>
        <taxon>Micromonosporaceae</taxon>
        <taxon>Actinoplanes</taxon>
    </lineage>
</organism>
<feature type="compositionally biased region" description="Basic and acidic residues" evidence="1">
    <location>
        <begin position="97"/>
        <end position="128"/>
    </location>
</feature>
<reference evidence="2 3" key="1">
    <citation type="submission" date="2018-03" db="EMBL/GenBank/DDBJ databases">
        <title>Genomic Encyclopedia of Archaeal and Bacterial Type Strains, Phase II (KMG-II): from individual species to whole genera.</title>
        <authorList>
            <person name="Goeker M."/>
        </authorList>
    </citation>
    <scope>NUCLEOTIDE SEQUENCE [LARGE SCALE GENOMIC DNA]</scope>
    <source>
        <strain evidence="2 3">DSM 43146</strain>
    </source>
</reference>
<protein>
    <submittedName>
        <fullName evidence="2">Uncharacterized protein</fullName>
    </submittedName>
</protein>
<feature type="compositionally biased region" description="Basic residues" evidence="1">
    <location>
        <begin position="86"/>
        <end position="96"/>
    </location>
</feature>
<evidence type="ECO:0000256" key="1">
    <source>
        <dbReference type="SAM" id="MobiDB-lite"/>
    </source>
</evidence>
<proteinExistence type="predicted"/>
<accession>A0A2T0KE25</accession>
<feature type="compositionally biased region" description="Basic residues" evidence="1">
    <location>
        <begin position="18"/>
        <end position="31"/>
    </location>
</feature>
<feature type="region of interest" description="Disordered" evidence="1">
    <location>
        <begin position="288"/>
        <end position="311"/>
    </location>
</feature>
<feature type="region of interest" description="Disordered" evidence="1">
    <location>
        <begin position="476"/>
        <end position="535"/>
    </location>
</feature>
<name>A0A2T0KE25_9ACTN</name>
<dbReference type="Proteomes" id="UP000239415">
    <property type="component" value="Unassembled WGS sequence"/>
</dbReference>
<comment type="caution">
    <text evidence="2">The sequence shown here is derived from an EMBL/GenBank/DDBJ whole genome shotgun (WGS) entry which is preliminary data.</text>
</comment>
<feature type="compositionally biased region" description="Polar residues" evidence="1">
    <location>
        <begin position="498"/>
        <end position="512"/>
    </location>
</feature>
<feature type="compositionally biased region" description="Basic residues" evidence="1">
    <location>
        <begin position="129"/>
        <end position="162"/>
    </location>
</feature>